<evidence type="ECO:0000256" key="2">
    <source>
        <dbReference type="SAM" id="MobiDB-lite"/>
    </source>
</evidence>
<dbReference type="GO" id="GO:0030686">
    <property type="term" value="C:90S preribosome"/>
    <property type="evidence" value="ECO:0007669"/>
    <property type="project" value="TreeGrafter"/>
</dbReference>
<dbReference type="OrthoDB" id="10252032at2759"/>
<dbReference type="EMBL" id="ML213512">
    <property type="protein sequence ID" value="TFK50846.1"/>
    <property type="molecule type" value="Genomic_DNA"/>
</dbReference>
<accession>A0A5C3N340</accession>
<evidence type="ECO:0000259" key="3">
    <source>
        <dbReference type="Pfam" id="PF12936"/>
    </source>
</evidence>
<evidence type="ECO:0000313" key="5">
    <source>
        <dbReference type="Proteomes" id="UP000305948"/>
    </source>
</evidence>
<name>A0A5C3N340_9AGAM</name>
<dbReference type="InterPro" id="IPR018034">
    <property type="entry name" value="Kri1"/>
</dbReference>
<dbReference type="GO" id="GO:0005730">
    <property type="term" value="C:nucleolus"/>
    <property type="evidence" value="ECO:0007669"/>
    <property type="project" value="TreeGrafter"/>
</dbReference>
<organism evidence="4 5">
    <name type="scientific">Heliocybe sulcata</name>
    <dbReference type="NCBI Taxonomy" id="5364"/>
    <lineage>
        <taxon>Eukaryota</taxon>
        <taxon>Fungi</taxon>
        <taxon>Dikarya</taxon>
        <taxon>Basidiomycota</taxon>
        <taxon>Agaricomycotina</taxon>
        <taxon>Agaricomycetes</taxon>
        <taxon>Gloeophyllales</taxon>
        <taxon>Gloeophyllaceae</taxon>
        <taxon>Heliocybe</taxon>
    </lineage>
</organism>
<dbReference type="Pfam" id="PF12936">
    <property type="entry name" value="Kri1_C"/>
    <property type="match status" value="1"/>
</dbReference>
<feature type="compositionally biased region" description="Basic and acidic residues" evidence="2">
    <location>
        <begin position="271"/>
        <end position="289"/>
    </location>
</feature>
<feature type="region of interest" description="Disordered" evidence="2">
    <location>
        <begin position="593"/>
        <end position="697"/>
    </location>
</feature>
<dbReference type="Proteomes" id="UP000305948">
    <property type="component" value="Unassembled WGS sequence"/>
</dbReference>
<feature type="domain" description="Kri1-like C-terminal" evidence="3">
    <location>
        <begin position="510"/>
        <end position="592"/>
    </location>
</feature>
<dbReference type="STRING" id="5364.A0A5C3N340"/>
<dbReference type="Pfam" id="PF05178">
    <property type="entry name" value="Kri1"/>
    <property type="match status" value="1"/>
</dbReference>
<feature type="compositionally biased region" description="Basic residues" evidence="2">
    <location>
        <begin position="681"/>
        <end position="691"/>
    </location>
</feature>
<feature type="compositionally biased region" description="Acidic residues" evidence="2">
    <location>
        <begin position="290"/>
        <end position="310"/>
    </location>
</feature>
<feature type="region of interest" description="Disordered" evidence="2">
    <location>
        <begin position="34"/>
        <end position="66"/>
    </location>
</feature>
<feature type="compositionally biased region" description="Acidic residues" evidence="2">
    <location>
        <begin position="43"/>
        <end position="65"/>
    </location>
</feature>
<evidence type="ECO:0000313" key="4">
    <source>
        <dbReference type="EMBL" id="TFK50846.1"/>
    </source>
</evidence>
<dbReference type="AlphaFoldDB" id="A0A5C3N340"/>
<feature type="region of interest" description="Disordered" evidence="2">
    <location>
        <begin position="87"/>
        <end position="190"/>
    </location>
</feature>
<reference evidence="4 5" key="1">
    <citation type="journal article" date="2019" name="Nat. Ecol. Evol.">
        <title>Megaphylogeny resolves global patterns of mushroom evolution.</title>
        <authorList>
            <person name="Varga T."/>
            <person name="Krizsan K."/>
            <person name="Foldi C."/>
            <person name="Dima B."/>
            <person name="Sanchez-Garcia M."/>
            <person name="Sanchez-Ramirez S."/>
            <person name="Szollosi G.J."/>
            <person name="Szarkandi J.G."/>
            <person name="Papp V."/>
            <person name="Albert L."/>
            <person name="Andreopoulos W."/>
            <person name="Angelini C."/>
            <person name="Antonin V."/>
            <person name="Barry K.W."/>
            <person name="Bougher N.L."/>
            <person name="Buchanan P."/>
            <person name="Buyck B."/>
            <person name="Bense V."/>
            <person name="Catcheside P."/>
            <person name="Chovatia M."/>
            <person name="Cooper J."/>
            <person name="Damon W."/>
            <person name="Desjardin D."/>
            <person name="Finy P."/>
            <person name="Geml J."/>
            <person name="Haridas S."/>
            <person name="Hughes K."/>
            <person name="Justo A."/>
            <person name="Karasinski D."/>
            <person name="Kautmanova I."/>
            <person name="Kiss B."/>
            <person name="Kocsube S."/>
            <person name="Kotiranta H."/>
            <person name="LaButti K.M."/>
            <person name="Lechner B.E."/>
            <person name="Liimatainen K."/>
            <person name="Lipzen A."/>
            <person name="Lukacs Z."/>
            <person name="Mihaltcheva S."/>
            <person name="Morgado L.N."/>
            <person name="Niskanen T."/>
            <person name="Noordeloos M.E."/>
            <person name="Ohm R.A."/>
            <person name="Ortiz-Santana B."/>
            <person name="Ovrebo C."/>
            <person name="Racz N."/>
            <person name="Riley R."/>
            <person name="Savchenko A."/>
            <person name="Shiryaev A."/>
            <person name="Soop K."/>
            <person name="Spirin V."/>
            <person name="Szebenyi C."/>
            <person name="Tomsovsky M."/>
            <person name="Tulloss R.E."/>
            <person name="Uehling J."/>
            <person name="Grigoriev I.V."/>
            <person name="Vagvolgyi C."/>
            <person name="Papp T."/>
            <person name="Martin F.M."/>
            <person name="Miettinen O."/>
            <person name="Hibbett D.S."/>
            <person name="Nagy L.G."/>
        </authorList>
    </citation>
    <scope>NUCLEOTIDE SEQUENCE [LARGE SCALE GENOMIC DNA]</scope>
    <source>
        <strain evidence="4 5">OMC1185</strain>
    </source>
</reference>
<feature type="compositionally biased region" description="Acidic residues" evidence="2">
    <location>
        <begin position="634"/>
        <end position="643"/>
    </location>
</feature>
<dbReference type="InterPro" id="IPR024626">
    <property type="entry name" value="Kri1-like_C"/>
</dbReference>
<keyword evidence="5" id="KW-1185">Reference proteome</keyword>
<feature type="region of interest" description="Disordered" evidence="2">
    <location>
        <begin position="270"/>
        <end position="361"/>
    </location>
</feature>
<feature type="compositionally biased region" description="Basic residues" evidence="2">
    <location>
        <begin position="461"/>
        <end position="472"/>
    </location>
</feature>
<proteinExistence type="inferred from homology"/>
<dbReference type="PANTHER" id="PTHR14490:SF5">
    <property type="entry name" value="PROTEIN KRI1 HOMOLOG"/>
    <property type="match status" value="1"/>
</dbReference>
<feature type="compositionally biased region" description="Acidic residues" evidence="2">
    <location>
        <begin position="478"/>
        <end position="504"/>
    </location>
</feature>
<feature type="compositionally biased region" description="Basic and acidic residues" evidence="2">
    <location>
        <begin position="413"/>
        <end position="427"/>
    </location>
</feature>
<feature type="compositionally biased region" description="Basic residues" evidence="2">
    <location>
        <begin position="614"/>
        <end position="626"/>
    </location>
</feature>
<evidence type="ECO:0000256" key="1">
    <source>
        <dbReference type="ARBA" id="ARBA00007473"/>
    </source>
</evidence>
<feature type="compositionally biased region" description="Basic residues" evidence="2">
    <location>
        <begin position="226"/>
        <end position="238"/>
    </location>
</feature>
<dbReference type="PANTHER" id="PTHR14490">
    <property type="entry name" value="ZINC FINGER, ZZ TYPE"/>
    <property type="match status" value="1"/>
</dbReference>
<dbReference type="GO" id="GO:0000447">
    <property type="term" value="P:endonucleolytic cleavage in ITS1 to separate SSU-rRNA from 5.8S rRNA and LSU-rRNA from tricistronic rRNA transcript (SSU-rRNA, 5.8S rRNA, LSU-rRNA)"/>
    <property type="evidence" value="ECO:0007669"/>
    <property type="project" value="TreeGrafter"/>
</dbReference>
<protein>
    <recommendedName>
        <fullName evidence="3">Kri1-like C-terminal domain-containing protein</fullName>
    </recommendedName>
</protein>
<feature type="compositionally biased region" description="Basic and acidic residues" evidence="2">
    <location>
        <begin position="339"/>
        <end position="361"/>
    </location>
</feature>
<feature type="compositionally biased region" description="Acidic residues" evidence="2">
    <location>
        <begin position="441"/>
        <end position="457"/>
    </location>
</feature>
<feature type="region of interest" description="Disordered" evidence="2">
    <location>
        <begin position="397"/>
        <end position="504"/>
    </location>
</feature>
<gene>
    <name evidence="4" type="ORF">OE88DRAFT_1712769</name>
</gene>
<feature type="compositionally biased region" description="Basic and acidic residues" evidence="2">
    <location>
        <begin position="148"/>
        <end position="157"/>
    </location>
</feature>
<feature type="compositionally biased region" description="Acidic residues" evidence="2">
    <location>
        <begin position="403"/>
        <end position="412"/>
    </location>
</feature>
<feature type="region of interest" description="Disordered" evidence="2">
    <location>
        <begin position="208"/>
        <end position="246"/>
    </location>
</feature>
<comment type="similarity">
    <text evidence="1">Belongs to the KRI1 family.</text>
</comment>
<sequence>MLSDSDTEDVHQLTVNEHFAKAYAVRKEREELQKLKDKYGSDVGDEDEEEEDSEEMESEDEDGEELTAAVDAAIFKTLARIKNKDPSIYDTTKSVFEEERKKTQGSKVSSRISKKDKSKPITIRKQALDSVLNPTSRSPSLDPPTHVQEQKALRDETISAFHQGLKEEDDEDDLLVPREKTKDEIEEEEEEYREFLQREVGDIRQLVTIESEDRVVDGADEDEKEHKKKKNKKNKKSKQGKEEEDQEFLMNYIYNRGWIDRSVKRLPTYKEITEKEDKGAGQRTAKSEEDGGEDSESGELDDEEFEEVNEQFETSYNFRFEEPDAATIKSYPRQLTGLVRREESTRKEARERRKERKEQEMLQKKEEIKRLKALKIKELRSKLEKIGKEGGKDVETTKALQELDLDADWDPEEHERQMAEIYGRDEGADGEAFDDEKPTWDDDIDIGDIAPEEDEEAQSSRKSKKKQKKKDKKKDEGDMVDGVDIDAMDAENVQYEDDEEWDGTEEMRKKKLEQYMDSLQEMDFNDMVGGMPTRFKYAPVASQNFGLSPAEILMATDQELNQYMGIKKLAPYRRGGWDSKRNDKLREFKQSVAERQREKGGFVPGAADTEEGKKRKRKGKKERLKMKAAQGGEEGGDEGDYEEGMGMGVEESVSLETKPKKRRAVIEQNDGEEEVADGASSKKKRRRHGKHGTGAES</sequence>